<dbReference type="Proteomes" id="UP000520876">
    <property type="component" value="Unassembled WGS sequence"/>
</dbReference>
<sequence>MQRIEEGLSLETALPLFDLHGTDAVEVFDTQGQVIGVLTRTDIEKAQCDAALDYRYPSGFK</sequence>
<dbReference type="EMBL" id="JACCGK010000006">
    <property type="protein sequence ID" value="NYT72532.1"/>
    <property type="molecule type" value="Genomic_DNA"/>
</dbReference>
<name>A0A7Z0SLI3_9GAMM</name>
<protein>
    <recommendedName>
        <fullName evidence="3">CBS domain-containing protein</fullName>
    </recommendedName>
</protein>
<accession>A0A7Z0SLI3</accession>
<dbReference type="SUPFAM" id="SSF54631">
    <property type="entry name" value="CBS-domain pair"/>
    <property type="match status" value="1"/>
</dbReference>
<dbReference type="InterPro" id="IPR046342">
    <property type="entry name" value="CBS_dom_sf"/>
</dbReference>
<reference evidence="1 2" key="1">
    <citation type="submission" date="2020-07" db="EMBL/GenBank/DDBJ databases">
        <title>Halomonas sp. QX-2 draft genome sequence.</title>
        <authorList>
            <person name="Qiu X."/>
        </authorList>
    </citation>
    <scope>NUCLEOTIDE SEQUENCE [LARGE SCALE GENOMIC DNA]</scope>
    <source>
        <strain evidence="1 2">QX-2</strain>
    </source>
</reference>
<organism evidence="1 2">
    <name type="scientific">Vreelandella sedimenti</name>
    <dbReference type="NCBI Taxonomy" id="2729618"/>
    <lineage>
        <taxon>Bacteria</taxon>
        <taxon>Pseudomonadati</taxon>
        <taxon>Pseudomonadota</taxon>
        <taxon>Gammaproteobacteria</taxon>
        <taxon>Oceanospirillales</taxon>
        <taxon>Halomonadaceae</taxon>
        <taxon>Vreelandella</taxon>
    </lineage>
</organism>
<gene>
    <name evidence="1" type="ORF">HZU72_08855</name>
</gene>
<dbReference type="RefSeq" id="WP_180091450.1">
    <property type="nucleotide sequence ID" value="NZ_CAXAZJ010000016.1"/>
</dbReference>
<proteinExistence type="predicted"/>
<evidence type="ECO:0000313" key="1">
    <source>
        <dbReference type="EMBL" id="NYT72532.1"/>
    </source>
</evidence>
<evidence type="ECO:0008006" key="3">
    <source>
        <dbReference type="Google" id="ProtNLM"/>
    </source>
</evidence>
<dbReference type="AlphaFoldDB" id="A0A7Z0SLI3"/>
<comment type="caution">
    <text evidence="1">The sequence shown here is derived from an EMBL/GenBank/DDBJ whole genome shotgun (WGS) entry which is preliminary data.</text>
</comment>
<keyword evidence="2" id="KW-1185">Reference proteome</keyword>
<evidence type="ECO:0000313" key="2">
    <source>
        <dbReference type="Proteomes" id="UP000520876"/>
    </source>
</evidence>